<evidence type="ECO:0000313" key="4">
    <source>
        <dbReference type="EMBL" id="RMY43548.1"/>
    </source>
</evidence>
<dbReference type="InterPro" id="IPR043154">
    <property type="entry name" value="Sec-1-like_dom1"/>
</dbReference>
<dbReference type="Gene3D" id="3.40.50.2060">
    <property type="match status" value="1"/>
</dbReference>
<dbReference type="GO" id="GO:0016192">
    <property type="term" value="P:vesicle-mediated transport"/>
    <property type="evidence" value="ECO:0007669"/>
    <property type="project" value="InterPro"/>
</dbReference>
<dbReference type="Gene3D" id="3.90.830.10">
    <property type="entry name" value="Syntaxin Binding Protein 1, Chain A, domain 2"/>
    <property type="match status" value="1"/>
</dbReference>
<feature type="compositionally biased region" description="Low complexity" evidence="3">
    <location>
        <begin position="297"/>
        <end position="311"/>
    </location>
</feature>
<dbReference type="VEuPathDB" id="FungiDB:BTJ68_11420"/>
<feature type="region of interest" description="Disordered" evidence="3">
    <location>
        <begin position="294"/>
        <end position="323"/>
    </location>
</feature>
<dbReference type="Pfam" id="PF00995">
    <property type="entry name" value="Sec1"/>
    <property type="match status" value="1"/>
</dbReference>
<dbReference type="InterPro" id="IPR036045">
    <property type="entry name" value="Sec1-like_sf"/>
</dbReference>
<proteinExistence type="inferred from homology"/>
<organism evidence="4 5">
    <name type="scientific">Hortaea werneckii</name>
    <name type="common">Black yeast</name>
    <name type="synonym">Cladosporium werneckii</name>
    <dbReference type="NCBI Taxonomy" id="91943"/>
    <lineage>
        <taxon>Eukaryota</taxon>
        <taxon>Fungi</taxon>
        <taxon>Dikarya</taxon>
        <taxon>Ascomycota</taxon>
        <taxon>Pezizomycotina</taxon>
        <taxon>Dothideomycetes</taxon>
        <taxon>Dothideomycetidae</taxon>
        <taxon>Mycosphaerellales</taxon>
        <taxon>Teratosphaeriaceae</taxon>
        <taxon>Hortaea</taxon>
    </lineage>
</organism>
<gene>
    <name evidence="4" type="ORF">D0865_11164</name>
</gene>
<dbReference type="EMBL" id="QWIN01001168">
    <property type="protein sequence ID" value="RMY43548.1"/>
    <property type="molecule type" value="Genomic_DNA"/>
</dbReference>
<evidence type="ECO:0000256" key="3">
    <source>
        <dbReference type="SAM" id="MobiDB-lite"/>
    </source>
</evidence>
<keyword evidence="2" id="KW-0175">Coiled coil</keyword>
<dbReference type="AlphaFoldDB" id="A0A3M7BUR9"/>
<dbReference type="PANTHER" id="PTHR11679">
    <property type="entry name" value="VESICLE PROTEIN SORTING-ASSOCIATED"/>
    <property type="match status" value="1"/>
</dbReference>
<sequence>MPRPPTVYPHRLQYVMAAHPAAKAIDTQAITDKARRDLLQLLEAVRGKKNLVIEKSLAGTIGLFVKFSTLQEYGVDKVFFLENHNVDASQRNIVFLVRGENAKKVRTVAEQIRMVRSESRSDLDFTIIWVPRRTLVSNLILEEHGVLGEANITSLDLHFIPLEADLLSLELEDAFSDITLRKDPTPIFASAQALMRLQKHYGLFPRILGKGDNAKKLADLLQRMREEEEVNASSDPNNTYLSSFGLTPSALVENLVIVDREVDFPTTLATQLTYEGLLDEVFGISNNQTEVDTSVLGSAPAPQGQQQTSTQAGGGGGGATRRKVQLDSTDKLYPHIRNVNFATIGPLLNRTARRLQGEQQSIKNQEQTMTDLRASVAKLPNYQAEQTALKLHTSLAEELTKFTRSDLFRKTLEIEQSLLIGSDPGAMQDSLEELIARGDVPLETILRLLCLESCLANGLRARELDTLKRQVLQAYGYQHSLTLARLEKMGLLISREAHRGFLNPIAGSVGSTATEWNGVRKGFGLWSDDVREDEDTQDVSFVFSGWAPLSVRLVQAVVEKTELNQVVLNGGGSGTTSRAGAGGQQSQSAAKSSSSTALSSATGWRGFEDVLHRIRGATVDITQKGADADATAARKTLTGNKEGPRTTIVFFLGGVTFAEIAALRFLSQRLERSSTPRKLVVCTTGVMSGRRVVDVAIEGRGFGG</sequence>
<dbReference type="InterPro" id="IPR043155">
    <property type="entry name" value="VPS33_dom3b"/>
</dbReference>
<feature type="coiled-coil region" evidence="2">
    <location>
        <begin position="348"/>
        <end position="375"/>
    </location>
</feature>
<feature type="compositionally biased region" description="Low complexity" evidence="3">
    <location>
        <begin position="575"/>
        <end position="597"/>
    </location>
</feature>
<comment type="similarity">
    <text evidence="1">Belongs to the STXBP/unc-18/SEC1 family.</text>
</comment>
<evidence type="ECO:0000313" key="5">
    <source>
        <dbReference type="Proteomes" id="UP000270230"/>
    </source>
</evidence>
<evidence type="ECO:0000256" key="2">
    <source>
        <dbReference type="SAM" id="Coils"/>
    </source>
</evidence>
<evidence type="ECO:0000256" key="1">
    <source>
        <dbReference type="ARBA" id="ARBA00009884"/>
    </source>
</evidence>
<protein>
    <recommendedName>
        <fullName evidence="6">Sec1-like protein</fullName>
    </recommendedName>
</protein>
<evidence type="ECO:0008006" key="6">
    <source>
        <dbReference type="Google" id="ProtNLM"/>
    </source>
</evidence>
<dbReference type="Proteomes" id="UP000270230">
    <property type="component" value="Unassembled WGS sequence"/>
</dbReference>
<dbReference type="InterPro" id="IPR001619">
    <property type="entry name" value="Sec1-like"/>
</dbReference>
<feature type="region of interest" description="Disordered" evidence="3">
    <location>
        <begin position="569"/>
        <end position="597"/>
    </location>
</feature>
<name>A0A3M7BUR9_HORWE</name>
<dbReference type="Gene3D" id="3.40.50.1910">
    <property type="match status" value="1"/>
</dbReference>
<accession>A0A3M7BUR9</accession>
<dbReference type="InterPro" id="IPR027482">
    <property type="entry name" value="Sec1-like_dom2"/>
</dbReference>
<dbReference type="OrthoDB" id="10262287at2759"/>
<reference evidence="4 5" key="1">
    <citation type="journal article" date="2018" name="BMC Genomics">
        <title>Genomic evidence for intraspecific hybridization in a clonal and extremely halotolerant yeast.</title>
        <authorList>
            <person name="Gostincar C."/>
            <person name="Stajich J.E."/>
            <person name="Zupancic J."/>
            <person name="Zalar P."/>
            <person name="Gunde-Cimerman N."/>
        </authorList>
    </citation>
    <scope>NUCLEOTIDE SEQUENCE [LARGE SCALE GENOMIC DNA]</scope>
    <source>
        <strain evidence="4 5">EXF-151</strain>
    </source>
</reference>
<dbReference type="Gene3D" id="1.25.40.850">
    <property type="match status" value="1"/>
</dbReference>
<dbReference type="InterPro" id="IPR043127">
    <property type="entry name" value="Sec-1-like_dom3a"/>
</dbReference>
<dbReference type="SUPFAM" id="SSF56815">
    <property type="entry name" value="Sec1/munc18-like (SM) proteins"/>
    <property type="match status" value="1"/>
</dbReference>
<comment type="caution">
    <text evidence="4">The sequence shown here is derived from an EMBL/GenBank/DDBJ whole genome shotgun (WGS) entry which is preliminary data.</text>
</comment>